<evidence type="ECO:0000313" key="3">
    <source>
        <dbReference type="EMBL" id="ESO09886.1"/>
    </source>
</evidence>
<dbReference type="Gene3D" id="2.60.40.790">
    <property type="match status" value="2"/>
</dbReference>
<dbReference type="EnsemblMetazoa" id="HelroT190314">
    <property type="protein sequence ID" value="HelroP190314"/>
    <property type="gene ID" value="HelroG190314"/>
</dbReference>
<keyword evidence="5" id="KW-1185">Reference proteome</keyword>
<name>T1FRW3_HELRO</name>
<dbReference type="OMA" id="CNDDSRE"/>
<dbReference type="STRING" id="6412.T1FRW3"/>
<feature type="region of interest" description="Disordered" evidence="1">
    <location>
        <begin position="1"/>
        <end position="32"/>
    </location>
</feature>
<sequence>MAALKKFLKGTKNKIKTSKSAKKSEDELDENEEFRKRKQQWQIDLEEMSEFLVIKSTEEQKQDGVSELIDTAFIDDRDGLPVLKAVFDLHHFQTDDVTVEIENDQLLLVAQCNDDSRECSFFRKTMIRRLDLPKYVETRQLKCYLSPTNILTLEMPFHLPAQKKPSGPGIVPIEYDSLGRRKIKLRVPIGKEFVSDEVEVNMTDGQHLTIKACYNEEVGHYGSEITRRCIDKTFKLPDKLIGKVEAVDYYLAADGTLNIEIYLKKEQSYKCQISREEIITDVKDDSISAAESELEESLD</sequence>
<evidence type="ECO:0000259" key="2">
    <source>
        <dbReference type="Pfam" id="PF00011"/>
    </source>
</evidence>
<reference evidence="5" key="1">
    <citation type="submission" date="2012-12" db="EMBL/GenBank/DDBJ databases">
        <authorList>
            <person name="Hellsten U."/>
            <person name="Grimwood J."/>
            <person name="Chapman J.A."/>
            <person name="Shapiro H."/>
            <person name="Aerts A."/>
            <person name="Otillar R.P."/>
            <person name="Terry A.Y."/>
            <person name="Boore J.L."/>
            <person name="Simakov O."/>
            <person name="Marletaz F."/>
            <person name="Cho S.-J."/>
            <person name="Edsinger-Gonzales E."/>
            <person name="Havlak P."/>
            <person name="Kuo D.-H."/>
            <person name="Larsson T."/>
            <person name="Lv J."/>
            <person name="Arendt D."/>
            <person name="Savage R."/>
            <person name="Osoegawa K."/>
            <person name="de Jong P."/>
            <person name="Lindberg D.R."/>
            <person name="Seaver E.C."/>
            <person name="Weisblat D.A."/>
            <person name="Putnam N.H."/>
            <person name="Grigoriev I.V."/>
            <person name="Rokhsar D.S."/>
        </authorList>
    </citation>
    <scope>NUCLEOTIDE SEQUENCE</scope>
</reference>
<dbReference type="SUPFAM" id="SSF49764">
    <property type="entry name" value="HSP20-like chaperones"/>
    <property type="match status" value="1"/>
</dbReference>
<dbReference type="GO" id="GO:0005634">
    <property type="term" value="C:nucleus"/>
    <property type="evidence" value="ECO:0000318"/>
    <property type="project" value="GO_Central"/>
</dbReference>
<dbReference type="Proteomes" id="UP000015101">
    <property type="component" value="Unassembled WGS sequence"/>
</dbReference>
<gene>
    <name evidence="4" type="primary">20211560</name>
    <name evidence="3" type="ORF">HELRODRAFT_190314</name>
</gene>
<reference evidence="4" key="3">
    <citation type="submission" date="2015-06" db="UniProtKB">
        <authorList>
            <consortium name="EnsemblMetazoa"/>
        </authorList>
    </citation>
    <scope>IDENTIFICATION</scope>
</reference>
<dbReference type="PANTHER" id="PTHR45640">
    <property type="entry name" value="HEAT SHOCK PROTEIN HSP-12.2-RELATED"/>
    <property type="match status" value="1"/>
</dbReference>
<evidence type="ECO:0000313" key="5">
    <source>
        <dbReference type="Proteomes" id="UP000015101"/>
    </source>
</evidence>
<dbReference type="EMBL" id="KB095905">
    <property type="protein sequence ID" value="ESO09886.1"/>
    <property type="molecule type" value="Genomic_DNA"/>
</dbReference>
<dbReference type="KEGG" id="hro:HELRODRAFT_190314"/>
<accession>T1FRW3</accession>
<dbReference type="Pfam" id="PF00011">
    <property type="entry name" value="HSP20"/>
    <property type="match status" value="1"/>
</dbReference>
<evidence type="ECO:0000313" key="4">
    <source>
        <dbReference type="EnsemblMetazoa" id="HelroP190314"/>
    </source>
</evidence>
<dbReference type="GO" id="GO:0009408">
    <property type="term" value="P:response to heat"/>
    <property type="evidence" value="ECO:0000318"/>
    <property type="project" value="GO_Central"/>
</dbReference>
<reference evidence="3 5" key="2">
    <citation type="journal article" date="2013" name="Nature">
        <title>Insights into bilaterian evolution from three spiralian genomes.</title>
        <authorList>
            <person name="Simakov O."/>
            <person name="Marletaz F."/>
            <person name="Cho S.J."/>
            <person name="Edsinger-Gonzales E."/>
            <person name="Havlak P."/>
            <person name="Hellsten U."/>
            <person name="Kuo D.H."/>
            <person name="Larsson T."/>
            <person name="Lv J."/>
            <person name="Arendt D."/>
            <person name="Savage R."/>
            <person name="Osoegawa K."/>
            <person name="de Jong P."/>
            <person name="Grimwood J."/>
            <person name="Chapman J.A."/>
            <person name="Shapiro H."/>
            <person name="Aerts A."/>
            <person name="Otillar R.P."/>
            <person name="Terry A.Y."/>
            <person name="Boore J.L."/>
            <person name="Grigoriev I.V."/>
            <person name="Lindberg D.R."/>
            <person name="Seaver E.C."/>
            <person name="Weisblat D.A."/>
            <person name="Putnam N.H."/>
            <person name="Rokhsar D.S."/>
        </authorList>
    </citation>
    <scope>NUCLEOTIDE SEQUENCE</scope>
</reference>
<evidence type="ECO:0000256" key="1">
    <source>
        <dbReference type="SAM" id="MobiDB-lite"/>
    </source>
</evidence>
<dbReference type="OrthoDB" id="10060792at2759"/>
<dbReference type="RefSeq" id="XP_009011700.1">
    <property type="nucleotide sequence ID" value="XM_009013452.1"/>
</dbReference>
<dbReference type="InterPro" id="IPR001436">
    <property type="entry name" value="Alpha-crystallin/sHSP_animal"/>
</dbReference>
<dbReference type="InterPro" id="IPR008978">
    <property type="entry name" value="HSP20-like_chaperone"/>
</dbReference>
<organism evidence="4 5">
    <name type="scientific">Helobdella robusta</name>
    <name type="common">Californian leech</name>
    <dbReference type="NCBI Taxonomy" id="6412"/>
    <lineage>
        <taxon>Eukaryota</taxon>
        <taxon>Metazoa</taxon>
        <taxon>Spiralia</taxon>
        <taxon>Lophotrochozoa</taxon>
        <taxon>Annelida</taxon>
        <taxon>Clitellata</taxon>
        <taxon>Hirudinea</taxon>
        <taxon>Rhynchobdellida</taxon>
        <taxon>Glossiphoniidae</taxon>
        <taxon>Helobdella</taxon>
    </lineage>
</organism>
<dbReference type="HOGENOM" id="CLU_931474_0_0_1"/>
<dbReference type="CTD" id="20211560"/>
<dbReference type="PANTHER" id="PTHR45640:SF26">
    <property type="entry name" value="RE23625P"/>
    <property type="match status" value="1"/>
</dbReference>
<dbReference type="GO" id="GO:0051082">
    <property type="term" value="F:unfolded protein binding"/>
    <property type="evidence" value="ECO:0000318"/>
    <property type="project" value="GO_Central"/>
</dbReference>
<protein>
    <recommendedName>
        <fullName evidence="2">SHSP domain-containing protein</fullName>
    </recommendedName>
</protein>
<dbReference type="InterPro" id="IPR002068">
    <property type="entry name" value="A-crystallin/Hsp20_dom"/>
</dbReference>
<feature type="domain" description="SHSP" evidence="2">
    <location>
        <begin position="86"/>
        <end position="163"/>
    </location>
</feature>
<dbReference type="GO" id="GO:0005737">
    <property type="term" value="C:cytoplasm"/>
    <property type="evidence" value="ECO:0000318"/>
    <property type="project" value="GO_Central"/>
</dbReference>
<dbReference type="EMBL" id="AMQM01002833">
    <property type="status" value="NOT_ANNOTATED_CDS"/>
    <property type="molecule type" value="Genomic_DNA"/>
</dbReference>
<dbReference type="AlphaFoldDB" id="T1FRW3"/>
<feature type="compositionally biased region" description="Basic residues" evidence="1">
    <location>
        <begin position="1"/>
        <end position="21"/>
    </location>
</feature>
<proteinExistence type="predicted"/>
<dbReference type="GeneID" id="20211560"/>
<dbReference type="InParanoid" id="T1FRW3"/>
<dbReference type="GO" id="GO:0042026">
    <property type="term" value="P:protein refolding"/>
    <property type="evidence" value="ECO:0000318"/>
    <property type="project" value="GO_Central"/>
</dbReference>